<dbReference type="OrthoDB" id="5470953at2"/>
<sequence>MVVHHQDVGLGFGHVGYSNVPFPKNSDPPEGCQRKWYQDVSVADEVTPQYNRGLSRRICATIGAYVEFGRQREPPFQAVGGTDKQGEAPVKALTLATISALSIVTIGTVAFAAGPGMGPMGFGPAGGPMKLFAEADTNKDGKLDAAELTAYRDKMFAEANSDGKDGVTIQEFEPWFWKQHREMMVRAFQRLDADGDGQITKAEADAAGEMMINRFDRNDDGVLSADDRPGRGGWERDARHGRHHGPGMMKRWMDQGGPAEDAPADETPAPAN</sequence>
<accession>A0A2N3LXP1</accession>
<dbReference type="PROSITE" id="PS00018">
    <property type="entry name" value="EF_HAND_1"/>
    <property type="match status" value="1"/>
</dbReference>
<gene>
    <name evidence="3" type="ORF">CXZ10_08475</name>
</gene>
<proteinExistence type="predicted"/>
<dbReference type="InterPro" id="IPR002048">
    <property type="entry name" value="EF_hand_dom"/>
</dbReference>
<evidence type="ECO:0000259" key="2">
    <source>
        <dbReference type="PROSITE" id="PS50222"/>
    </source>
</evidence>
<dbReference type="Gene3D" id="1.10.238.10">
    <property type="entry name" value="EF-hand"/>
    <property type="match status" value="2"/>
</dbReference>
<evidence type="ECO:0000256" key="1">
    <source>
        <dbReference type="SAM" id="MobiDB-lite"/>
    </source>
</evidence>
<dbReference type="InterPro" id="IPR011992">
    <property type="entry name" value="EF-hand-dom_pair"/>
</dbReference>
<feature type="domain" description="EF-hand" evidence="2">
    <location>
        <begin position="179"/>
        <end position="214"/>
    </location>
</feature>
<feature type="region of interest" description="Disordered" evidence="1">
    <location>
        <begin position="219"/>
        <end position="272"/>
    </location>
</feature>
<comment type="caution">
    <text evidence="3">The sequence shown here is derived from an EMBL/GenBank/DDBJ whole genome shotgun (WGS) entry which is preliminary data.</text>
</comment>
<reference evidence="3 4" key="1">
    <citation type="submission" date="2017-12" db="EMBL/GenBank/DDBJ databases">
        <title>Anaerobic carbon monoxide metabolism by Pleomorphomonas carboxyditropha sp. nov., a new mesophilic hydrogenogenic carboxidotroph.</title>
        <authorList>
            <person name="Esquivel-Elizondo S."/>
            <person name="Krajmalnik-Brown R."/>
        </authorList>
    </citation>
    <scope>NUCLEOTIDE SEQUENCE [LARGE SCALE GENOMIC DNA]</scope>
    <source>
        <strain evidence="3 4">R5-392</strain>
    </source>
</reference>
<name>A0A2N3LXP1_9HYPH</name>
<keyword evidence="4" id="KW-1185">Reference proteome</keyword>
<dbReference type="Pfam" id="PF13202">
    <property type="entry name" value="EF-hand_5"/>
    <property type="match status" value="2"/>
</dbReference>
<feature type="domain" description="EF-hand" evidence="2">
    <location>
        <begin position="129"/>
        <end position="158"/>
    </location>
</feature>
<dbReference type="Proteomes" id="UP000233491">
    <property type="component" value="Unassembled WGS sequence"/>
</dbReference>
<dbReference type="SMART" id="SM00054">
    <property type="entry name" value="EFh"/>
    <property type="match status" value="2"/>
</dbReference>
<evidence type="ECO:0000313" key="4">
    <source>
        <dbReference type="Proteomes" id="UP000233491"/>
    </source>
</evidence>
<dbReference type="AlphaFoldDB" id="A0A2N3LXP1"/>
<organism evidence="3 4">
    <name type="scientific">Pleomorphomonas diazotrophica</name>
    <dbReference type="NCBI Taxonomy" id="1166257"/>
    <lineage>
        <taxon>Bacteria</taxon>
        <taxon>Pseudomonadati</taxon>
        <taxon>Pseudomonadota</taxon>
        <taxon>Alphaproteobacteria</taxon>
        <taxon>Hyphomicrobiales</taxon>
        <taxon>Pleomorphomonadaceae</taxon>
        <taxon>Pleomorphomonas</taxon>
    </lineage>
</organism>
<feature type="compositionally biased region" description="Basic and acidic residues" evidence="1">
    <location>
        <begin position="219"/>
        <end position="238"/>
    </location>
</feature>
<dbReference type="InterPro" id="IPR018247">
    <property type="entry name" value="EF_Hand_1_Ca_BS"/>
</dbReference>
<dbReference type="GO" id="GO:0005509">
    <property type="term" value="F:calcium ion binding"/>
    <property type="evidence" value="ECO:0007669"/>
    <property type="project" value="InterPro"/>
</dbReference>
<feature type="compositionally biased region" description="Low complexity" evidence="1">
    <location>
        <begin position="258"/>
        <end position="272"/>
    </location>
</feature>
<protein>
    <recommendedName>
        <fullName evidence="2">EF-hand domain-containing protein</fullName>
    </recommendedName>
</protein>
<evidence type="ECO:0000313" key="3">
    <source>
        <dbReference type="EMBL" id="PKR89411.1"/>
    </source>
</evidence>
<dbReference type="PROSITE" id="PS50222">
    <property type="entry name" value="EF_HAND_2"/>
    <property type="match status" value="2"/>
</dbReference>
<dbReference type="SUPFAM" id="SSF47473">
    <property type="entry name" value="EF-hand"/>
    <property type="match status" value="1"/>
</dbReference>
<dbReference type="EMBL" id="PJNW01000005">
    <property type="protein sequence ID" value="PKR89411.1"/>
    <property type="molecule type" value="Genomic_DNA"/>
</dbReference>